<dbReference type="AlphaFoldDB" id="A0A2V1E2X0"/>
<feature type="region of interest" description="Disordered" evidence="1">
    <location>
        <begin position="1"/>
        <end position="51"/>
    </location>
</feature>
<feature type="compositionally biased region" description="Polar residues" evidence="1">
    <location>
        <begin position="25"/>
        <end position="37"/>
    </location>
</feature>
<gene>
    <name evidence="2" type="ORF">DM02DRAFT_517822</name>
</gene>
<dbReference type="Proteomes" id="UP000244855">
    <property type="component" value="Unassembled WGS sequence"/>
</dbReference>
<evidence type="ECO:0000313" key="3">
    <source>
        <dbReference type="Proteomes" id="UP000244855"/>
    </source>
</evidence>
<dbReference type="EMBL" id="KZ805318">
    <property type="protein sequence ID" value="PVI04877.1"/>
    <property type="molecule type" value="Genomic_DNA"/>
</dbReference>
<evidence type="ECO:0000256" key="1">
    <source>
        <dbReference type="SAM" id="MobiDB-lite"/>
    </source>
</evidence>
<reference evidence="2 3" key="1">
    <citation type="journal article" date="2018" name="Sci. Rep.">
        <title>Comparative genomics provides insights into the lifestyle and reveals functional heterogeneity of dark septate endophytic fungi.</title>
        <authorList>
            <person name="Knapp D.G."/>
            <person name="Nemeth J.B."/>
            <person name="Barry K."/>
            <person name="Hainaut M."/>
            <person name="Henrissat B."/>
            <person name="Johnson J."/>
            <person name="Kuo A."/>
            <person name="Lim J.H.P."/>
            <person name="Lipzen A."/>
            <person name="Nolan M."/>
            <person name="Ohm R.A."/>
            <person name="Tamas L."/>
            <person name="Grigoriev I.V."/>
            <person name="Spatafora J.W."/>
            <person name="Nagy L.G."/>
            <person name="Kovacs G.M."/>
        </authorList>
    </citation>
    <scope>NUCLEOTIDE SEQUENCE [LARGE SCALE GENOMIC DNA]</scope>
    <source>
        <strain evidence="2 3">DSE2036</strain>
    </source>
</reference>
<organism evidence="2 3">
    <name type="scientific">Periconia macrospinosa</name>
    <dbReference type="NCBI Taxonomy" id="97972"/>
    <lineage>
        <taxon>Eukaryota</taxon>
        <taxon>Fungi</taxon>
        <taxon>Dikarya</taxon>
        <taxon>Ascomycota</taxon>
        <taxon>Pezizomycotina</taxon>
        <taxon>Dothideomycetes</taxon>
        <taxon>Pleosporomycetidae</taxon>
        <taxon>Pleosporales</taxon>
        <taxon>Massarineae</taxon>
        <taxon>Periconiaceae</taxon>
        <taxon>Periconia</taxon>
    </lineage>
</organism>
<protein>
    <submittedName>
        <fullName evidence="2">Uncharacterized protein</fullName>
    </submittedName>
</protein>
<accession>A0A2V1E2X0</accession>
<sequence>MRSSHPSQESDITEGVASAHLDPVSTPNATPVVSDSPSESEKVAVSSETSEQSLLRELFPEAYTWAQPYHSPRNPYPKLNLPNETPLIRRTELDASKTDRERFVESFQNRTEQLTALQLVHSSMELTESDFRRIIPKGKHIESWASEGEFVKVIPGRDPISLERLPFYYIVFRNPEAALAYQNNASRLHKLCQLHQPSSIFSAIPPPRGFLEDGEDLGLVTSSYLLKPAGVPLNLNMIMKPYNPALRNLIEQGGYTPIVQPLTRAATNTKPTVFKVLFKIEGHEPLPSDIYKILRTDAYSRGLTWPFHNQEKGIQRLRDVVDLKAKIQAVSADNPRAWNPTTTTTPDSGLDYLSGSLDADYHINANHNNHNHNAAGGGASNVEHQHQHQQQQLNQILMNRVYNRWLIEFDDEQAARRFARIWNMRPFPIDTSPAHWMGEGLKMCETEFLW</sequence>
<evidence type="ECO:0000313" key="2">
    <source>
        <dbReference type="EMBL" id="PVI04877.1"/>
    </source>
</evidence>
<feature type="compositionally biased region" description="Polar residues" evidence="1">
    <location>
        <begin position="1"/>
        <end position="10"/>
    </location>
</feature>
<name>A0A2V1E2X0_9PLEO</name>
<proteinExistence type="predicted"/>
<keyword evidence="3" id="KW-1185">Reference proteome</keyword>
<dbReference type="OrthoDB" id="5332316at2759"/>